<evidence type="ECO:0000256" key="8">
    <source>
        <dbReference type="NCBIfam" id="TIGR00038"/>
    </source>
</evidence>
<dbReference type="PANTHER" id="PTHR30053:SF12">
    <property type="entry name" value="ELONGATION FACTOR P (EF-P) FAMILY PROTEIN"/>
    <property type="match status" value="1"/>
</dbReference>
<keyword evidence="5 7" id="KW-0251">Elongation factor</keyword>
<dbReference type="PIRSF" id="PIRSF005901">
    <property type="entry name" value="EF-P"/>
    <property type="match status" value="1"/>
</dbReference>
<dbReference type="InterPro" id="IPR013185">
    <property type="entry name" value="Transl_elong_KOW-like"/>
</dbReference>
<organism evidence="12 13">
    <name type="scientific">Candidatus Gottesmanbacteria bacterium RIFCSPHIGHO2_01_FULL_39_10</name>
    <dbReference type="NCBI Taxonomy" id="1798375"/>
    <lineage>
        <taxon>Bacteria</taxon>
        <taxon>Candidatus Gottesmaniibacteriota</taxon>
    </lineage>
</organism>
<keyword evidence="4 7" id="KW-0963">Cytoplasm</keyword>
<comment type="function">
    <text evidence="7">Involved in peptide bond synthesis. Stimulates efficient translation and peptide-bond synthesis on native or reconstituted 70S ribosomes in vitro. Probably functions indirectly by altering the affinity of the ribosome for aminoacyl-tRNA, thus increasing their reactivity as acceptors for peptidyl transferase.</text>
</comment>
<dbReference type="SMART" id="SM00841">
    <property type="entry name" value="Elong-fact-P_C"/>
    <property type="match status" value="1"/>
</dbReference>
<dbReference type="PROSITE" id="PS01275">
    <property type="entry name" value="EFP"/>
    <property type="match status" value="1"/>
</dbReference>
<dbReference type="InterPro" id="IPR011768">
    <property type="entry name" value="Transl_elongation_fac_P"/>
</dbReference>
<evidence type="ECO:0000256" key="6">
    <source>
        <dbReference type="ARBA" id="ARBA00022917"/>
    </source>
</evidence>
<evidence type="ECO:0000256" key="5">
    <source>
        <dbReference type="ARBA" id="ARBA00022768"/>
    </source>
</evidence>
<dbReference type="Pfam" id="PF08207">
    <property type="entry name" value="EFP_N"/>
    <property type="match status" value="1"/>
</dbReference>
<dbReference type="InterPro" id="IPR013852">
    <property type="entry name" value="Transl_elong_P/YeiP_CS"/>
</dbReference>
<dbReference type="GO" id="GO:0005829">
    <property type="term" value="C:cytosol"/>
    <property type="evidence" value="ECO:0007669"/>
    <property type="project" value="UniProtKB-ARBA"/>
</dbReference>
<dbReference type="Gene3D" id="2.30.30.30">
    <property type="match status" value="1"/>
</dbReference>
<dbReference type="Pfam" id="PF09285">
    <property type="entry name" value="Elong-fact-P_C"/>
    <property type="match status" value="1"/>
</dbReference>
<evidence type="ECO:0000256" key="3">
    <source>
        <dbReference type="ARBA" id="ARBA00009479"/>
    </source>
</evidence>
<dbReference type="InterPro" id="IPR020599">
    <property type="entry name" value="Transl_elong_fac_P/YeiP"/>
</dbReference>
<dbReference type="FunFam" id="2.40.50.140:FF:000009">
    <property type="entry name" value="Elongation factor P"/>
    <property type="match status" value="1"/>
</dbReference>
<evidence type="ECO:0000313" key="13">
    <source>
        <dbReference type="Proteomes" id="UP000177383"/>
    </source>
</evidence>
<dbReference type="HAMAP" id="MF_00141">
    <property type="entry name" value="EF_P"/>
    <property type="match status" value="1"/>
</dbReference>
<feature type="domain" description="Translation elongation factor P/YeiP central" evidence="11">
    <location>
        <begin position="69"/>
        <end position="123"/>
    </location>
</feature>
<dbReference type="FunFam" id="2.40.50.140:FF:000004">
    <property type="entry name" value="Elongation factor P"/>
    <property type="match status" value="1"/>
</dbReference>
<protein>
    <recommendedName>
        <fullName evidence="7 8">Elongation factor P</fullName>
        <shortName evidence="7">EF-P</shortName>
    </recommendedName>
</protein>
<dbReference type="Proteomes" id="UP000177383">
    <property type="component" value="Unassembled WGS sequence"/>
</dbReference>
<dbReference type="FunFam" id="2.30.30.30:FF:000003">
    <property type="entry name" value="Elongation factor P"/>
    <property type="match status" value="1"/>
</dbReference>
<dbReference type="GO" id="GO:0003746">
    <property type="term" value="F:translation elongation factor activity"/>
    <property type="evidence" value="ECO:0007669"/>
    <property type="project" value="UniProtKB-UniRule"/>
</dbReference>
<dbReference type="Pfam" id="PF01132">
    <property type="entry name" value="EFP"/>
    <property type="match status" value="1"/>
</dbReference>
<dbReference type="SUPFAM" id="SSF50104">
    <property type="entry name" value="Translation proteins SH3-like domain"/>
    <property type="match status" value="1"/>
</dbReference>
<feature type="domain" description="Elongation factor P C-terminal" evidence="10">
    <location>
        <begin position="131"/>
        <end position="186"/>
    </location>
</feature>
<keyword evidence="6 7" id="KW-0648">Protein biosynthesis</keyword>
<dbReference type="CDD" id="cd05794">
    <property type="entry name" value="S1_EF-P_repeat_2"/>
    <property type="match status" value="1"/>
</dbReference>
<evidence type="ECO:0000259" key="10">
    <source>
        <dbReference type="SMART" id="SM00841"/>
    </source>
</evidence>
<name>A0A1F5ZLJ8_9BACT</name>
<comment type="pathway">
    <text evidence="2 7">Protein biosynthesis; polypeptide chain elongation.</text>
</comment>
<proteinExistence type="inferred from homology"/>
<dbReference type="InterPro" id="IPR014722">
    <property type="entry name" value="Rib_uL2_dom2"/>
</dbReference>
<evidence type="ECO:0000256" key="9">
    <source>
        <dbReference type="RuleBase" id="RU004389"/>
    </source>
</evidence>
<dbReference type="EMBL" id="MFJE01000056">
    <property type="protein sequence ID" value="OGG13328.1"/>
    <property type="molecule type" value="Genomic_DNA"/>
</dbReference>
<comment type="subcellular location">
    <subcellularLocation>
        <location evidence="1 7">Cytoplasm</location>
    </subcellularLocation>
</comment>
<evidence type="ECO:0000313" key="12">
    <source>
        <dbReference type="EMBL" id="OGG13328.1"/>
    </source>
</evidence>
<dbReference type="InterPro" id="IPR012340">
    <property type="entry name" value="NA-bd_OB-fold"/>
</dbReference>
<dbReference type="STRING" id="1798375.A2773_00840"/>
<dbReference type="SMART" id="SM01185">
    <property type="entry name" value="EFP"/>
    <property type="match status" value="1"/>
</dbReference>
<dbReference type="AlphaFoldDB" id="A0A1F5ZLJ8"/>
<dbReference type="NCBIfam" id="TIGR00038">
    <property type="entry name" value="efp"/>
    <property type="match status" value="1"/>
</dbReference>
<evidence type="ECO:0000256" key="2">
    <source>
        <dbReference type="ARBA" id="ARBA00004815"/>
    </source>
</evidence>
<dbReference type="SUPFAM" id="SSF50249">
    <property type="entry name" value="Nucleic acid-binding proteins"/>
    <property type="match status" value="2"/>
</dbReference>
<evidence type="ECO:0000256" key="7">
    <source>
        <dbReference type="HAMAP-Rule" id="MF_00141"/>
    </source>
</evidence>
<dbReference type="Gene3D" id="2.40.50.140">
    <property type="entry name" value="Nucleic acid-binding proteins"/>
    <property type="match status" value="2"/>
</dbReference>
<comment type="similarity">
    <text evidence="3 7 9">Belongs to the elongation factor P family.</text>
</comment>
<dbReference type="InterPro" id="IPR001059">
    <property type="entry name" value="Transl_elong_P/YeiP_cen"/>
</dbReference>
<dbReference type="InterPro" id="IPR015365">
    <property type="entry name" value="Elong-fact-P_C"/>
</dbReference>
<dbReference type="InterPro" id="IPR008991">
    <property type="entry name" value="Translation_prot_SH3-like_sf"/>
</dbReference>
<evidence type="ECO:0000256" key="1">
    <source>
        <dbReference type="ARBA" id="ARBA00004496"/>
    </source>
</evidence>
<dbReference type="GO" id="GO:0043043">
    <property type="term" value="P:peptide biosynthetic process"/>
    <property type="evidence" value="ECO:0007669"/>
    <property type="project" value="InterPro"/>
</dbReference>
<dbReference type="UniPathway" id="UPA00345"/>
<dbReference type="CDD" id="cd04470">
    <property type="entry name" value="S1_EF-P_repeat_1"/>
    <property type="match status" value="1"/>
</dbReference>
<dbReference type="PANTHER" id="PTHR30053">
    <property type="entry name" value="ELONGATION FACTOR P"/>
    <property type="match status" value="1"/>
</dbReference>
<sequence>MTKISTSEFQKGMFIDYNNEPHQITDFTFVNPGKGGAFVRTKLKNLKTGNVREFTYKSGEKVEEIPVVVKEMQYLYKENDKYNFMDKFTYEQYSVSKDILGNFANYIKEGDILQITIHDGTPVFLRTPKKVRLKVIEAEEAVKGSTVSGAKKVVKLETGITLAVPIFIKEGEMVAVDPESGQYLERAT</sequence>
<evidence type="ECO:0000259" key="11">
    <source>
        <dbReference type="SMART" id="SM01185"/>
    </source>
</evidence>
<dbReference type="NCBIfam" id="NF001810">
    <property type="entry name" value="PRK00529.1"/>
    <property type="match status" value="1"/>
</dbReference>
<gene>
    <name evidence="7" type="primary">efp</name>
    <name evidence="12" type="ORF">A2773_00840</name>
</gene>
<accession>A0A1F5ZLJ8</accession>
<evidence type="ECO:0000256" key="4">
    <source>
        <dbReference type="ARBA" id="ARBA00022490"/>
    </source>
</evidence>
<comment type="caution">
    <text evidence="12">The sequence shown here is derived from an EMBL/GenBank/DDBJ whole genome shotgun (WGS) entry which is preliminary data.</text>
</comment>
<reference evidence="12 13" key="1">
    <citation type="journal article" date="2016" name="Nat. Commun.">
        <title>Thousands of microbial genomes shed light on interconnected biogeochemical processes in an aquifer system.</title>
        <authorList>
            <person name="Anantharaman K."/>
            <person name="Brown C.T."/>
            <person name="Hug L.A."/>
            <person name="Sharon I."/>
            <person name="Castelle C.J."/>
            <person name="Probst A.J."/>
            <person name="Thomas B.C."/>
            <person name="Singh A."/>
            <person name="Wilkins M.J."/>
            <person name="Karaoz U."/>
            <person name="Brodie E.L."/>
            <person name="Williams K.H."/>
            <person name="Hubbard S.S."/>
            <person name="Banfield J.F."/>
        </authorList>
    </citation>
    <scope>NUCLEOTIDE SEQUENCE [LARGE SCALE GENOMIC DNA]</scope>
</reference>